<dbReference type="PANTHER" id="PTHR32467:SF99">
    <property type="entry name" value="AP2-LIKE ETHYLENE-RESPONSIVE TRANSCRIPTION FACTOR AIL5"/>
    <property type="match status" value="1"/>
</dbReference>
<dbReference type="PANTHER" id="PTHR32467">
    <property type="entry name" value="AP2-LIKE ETHYLENE-RESPONSIVE TRANSCRIPTION FACTOR"/>
    <property type="match status" value="1"/>
</dbReference>
<organism evidence="1 2">
    <name type="scientific">Kalanchoe fedtschenkoi</name>
    <name type="common">Lavender scallops</name>
    <name type="synonym">South American air plant</name>
    <dbReference type="NCBI Taxonomy" id="63787"/>
    <lineage>
        <taxon>Eukaryota</taxon>
        <taxon>Viridiplantae</taxon>
        <taxon>Streptophyta</taxon>
        <taxon>Embryophyta</taxon>
        <taxon>Tracheophyta</taxon>
        <taxon>Spermatophyta</taxon>
        <taxon>Magnoliopsida</taxon>
        <taxon>eudicotyledons</taxon>
        <taxon>Gunneridae</taxon>
        <taxon>Pentapetalae</taxon>
        <taxon>Saxifragales</taxon>
        <taxon>Crassulaceae</taxon>
        <taxon>Kalanchoe</taxon>
    </lineage>
</organism>
<keyword evidence="2" id="KW-1185">Reference proteome</keyword>
<dbReference type="OMA" id="RNGHEHQ"/>
<protein>
    <submittedName>
        <fullName evidence="1">Uncharacterized protein</fullName>
    </submittedName>
</protein>
<dbReference type="EnsemblPlants" id="Kaladp0037s0060.1.v1.1">
    <property type="protein sequence ID" value="Kaladp0037s0060.1.v1.1"/>
    <property type="gene ID" value="Kaladp0037s0060.v1.1"/>
</dbReference>
<dbReference type="Proteomes" id="UP000594263">
    <property type="component" value="Unplaced"/>
</dbReference>
<dbReference type="GO" id="GO:0003700">
    <property type="term" value="F:DNA-binding transcription factor activity"/>
    <property type="evidence" value="ECO:0007669"/>
    <property type="project" value="InterPro"/>
</dbReference>
<reference evidence="1" key="1">
    <citation type="submission" date="2021-01" db="UniProtKB">
        <authorList>
            <consortium name="EnsemblPlants"/>
        </authorList>
    </citation>
    <scope>IDENTIFICATION</scope>
</reference>
<dbReference type="Gene3D" id="3.30.730.10">
    <property type="entry name" value="AP2/ERF domain"/>
    <property type="match status" value="1"/>
</dbReference>
<evidence type="ECO:0000313" key="2">
    <source>
        <dbReference type="Proteomes" id="UP000594263"/>
    </source>
</evidence>
<name>A0A7N0TH05_KALFE</name>
<evidence type="ECO:0000313" key="1">
    <source>
        <dbReference type="EnsemblPlants" id="Kaladp0037s0060.1.v1.1"/>
    </source>
</evidence>
<proteinExistence type="predicted"/>
<dbReference type="InterPro" id="IPR036955">
    <property type="entry name" value="AP2/ERF_dom_sf"/>
</dbReference>
<dbReference type="AlphaFoldDB" id="A0A7N0TH05"/>
<sequence length="182" mass="20320">MNRNGHEHQSSSSSCDNNWLAFTLSNSTPLTLFNSAAAAGEGPKLEDFLGAATGSNSNSNRTVVDSQAVDNRQQQQQHNQQQMYEEGSELKTIAASFFARHRNGSSSSGVGRQSRDRQQMVAVQQPAAKKTVETFGHRTSVFRGVTRHRWTGRYEAHLWDNSCRREGQSRKGRQGNFYDLIV</sequence>
<accession>A0A7N0TH05</accession>
<dbReference type="Gramene" id="Kaladp0037s0060.1.v1.1">
    <property type="protein sequence ID" value="Kaladp0037s0060.1.v1.1"/>
    <property type="gene ID" value="Kaladp0037s0060.v1.1"/>
</dbReference>